<evidence type="ECO:0000259" key="2">
    <source>
        <dbReference type="SMART" id="SM00922"/>
    </source>
</evidence>
<dbReference type="SMART" id="SM00922">
    <property type="entry name" value="MR_MLE"/>
    <property type="match status" value="1"/>
</dbReference>
<dbReference type="InterPro" id="IPR036849">
    <property type="entry name" value="Enolase-like_C_sf"/>
</dbReference>
<comment type="caution">
    <text evidence="3">The sequence shown here is derived from an EMBL/GenBank/DDBJ whole genome shotgun (WGS) entry which is preliminary data.</text>
</comment>
<dbReference type="SUPFAM" id="SSF54826">
    <property type="entry name" value="Enolase N-terminal domain-like"/>
    <property type="match status" value="1"/>
</dbReference>
<organism evidence="3 4">
    <name type="scientific">Larkinella arboricola</name>
    <dbReference type="NCBI Taxonomy" id="643671"/>
    <lineage>
        <taxon>Bacteria</taxon>
        <taxon>Pseudomonadati</taxon>
        <taxon>Bacteroidota</taxon>
        <taxon>Cytophagia</taxon>
        <taxon>Cytophagales</taxon>
        <taxon>Spirosomataceae</taxon>
        <taxon>Larkinella</taxon>
    </lineage>
</organism>
<gene>
    <name evidence="3" type="ORF">LX87_02740</name>
</gene>
<dbReference type="Pfam" id="PF13378">
    <property type="entry name" value="MR_MLE_C"/>
    <property type="match status" value="1"/>
</dbReference>
<evidence type="ECO:0000313" key="4">
    <source>
        <dbReference type="Proteomes" id="UP000248790"/>
    </source>
</evidence>
<keyword evidence="4" id="KW-1185">Reference proteome</keyword>
<dbReference type="Pfam" id="PF02746">
    <property type="entry name" value="MR_MLE_N"/>
    <property type="match status" value="1"/>
</dbReference>
<sequence>MKKVQHLLEWLKKHPAPTAASQPSIEPSTGVDRRNFLRNSALGGLSLGLMFDGKPEREMEYITQKVKRDSKPSELKITDLRVAVLQGVPFSSPIIRIDTNQGLVGWGEVRDGASPNYALMLKSRLLGKNPCNVEKIFKEIRQFAGHSRAAGGVCGVEMALWDLAGKAYNVPAYQLLGGKYRDYIRLYADTPEGRDYDEFAKHMVRRRDQGYTFLKMDFGIGMLADTPGMLVGAKNWSVKQQWNDAKPGMMGNYALTKHPFTRIQVTSKGIDTLAKHVGRVRDIVGYDTPLSADHFGHFDVNTAIQIGKAMEPFRLAWLEDLVPWFYTDQWKQISDAIDTPTLTGEDIFGKKEFIKLIDANAIDMIHPDLASSGGLLETKKIGDYAEEAGIPMAMHFAGSPICMMANIHCAAATENFVALEHHGVDVEGWEDIVTGIKPIVEKGFVKVPDKPGLGVELNEEVAKKFLKKGATWFAPTEIWNTRDSADREWS</sequence>
<dbReference type="PANTHER" id="PTHR48080">
    <property type="entry name" value="D-GALACTONATE DEHYDRATASE-RELATED"/>
    <property type="match status" value="1"/>
</dbReference>
<reference evidence="3 4" key="1">
    <citation type="submission" date="2018-06" db="EMBL/GenBank/DDBJ databases">
        <title>Genomic Encyclopedia of Archaeal and Bacterial Type Strains, Phase II (KMG-II): from individual species to whole genera.</title>
        <authorList>
            <person name="Goeker M."/>
        </authorList>
    </citation>
    <scope>NUCLEOTIDE SEQUENCE [LARGE SCALE GENOMIC DNA]</scope>
    <source>
        <strain evidence="3 4">DSM 21851</strain>
    </source>
</reference>
<evidence type="ECO:0000256" key="1">
    <source>
        <dbReference type="ARBA" id="ARBA00023239"/>
    </source>
</evidence>
<dbReference type="AlphaFoldDB" id="A0A327WZQ1"/>
<dbReference type="CDD" id="cd03316">
    <property type="entry name" value="MR_like"/>
    <property type="match status" value="1"/>
</dbReference>
<evidence type="ECO:0000313" key="3">
    <source>
        <dbReference type="EMBL" id="RAJ97835.1"/>
    </source>
</evidence>
<dbReference type="InterPro" id="IPR013341">
    <property type="entry name" value="Mandelate_racemase_N_dom"/>
</dbReference>
<dbReference type="SUPFAM" id="SSF51604">
    <property type="entry name" value="Enolase C-terminal domain-like"/>
    <property type="match status" value="1"/>
</dbReference>
<dbReference type="GO" id="GO:0016854">
    <property type="term" value="F:racemase and epimerase activity"/>
    <property type="evidence" value="ECO:0007669"/>
    <property type="project" value="UniProtKB-ARBA"/>
</dbReference>
<dbReference type="SFLD" id="SFLDG00179">
    <property type="entry name" value="mandelate_racemase"/>
    <property type="match status" value="1"/>
</dbReference>
<dbReference type="Proteomes" id="UP000248790">
    <property type="component" value="Unassembled WGS sequence"/>
</dbReference>
<dbReference type="GO" id="GO:0016829">
    <property type="term" value="F:lyase activity"/>
    <property type="evidence" value="ECO:0007669"/>
    <property type="project" value="UniProtKB-KW"/>
</dbReference>
<dbReference type="OrthoDB" id="9796450at2"/>
<name>A0A327WZQ1_LARAB</name>
<dbReference type="RefSeq" id="WP_111628795.1">
    <property type="nucleotide sequence ID" value="NZ_QLMC01000003.1"/>
</dbReference>
<feature type="domain" description="Mandelate racemase/muconate lactonizing enzyme C-terminal" evidence="2">
    <location>
        <begin position="196"/>
        <end position="340"/>
    </location>
</feature>
<dbReference type="PANTHER" id="PTHR48080:SF2">
    <property type="entry name" value="D-GALACTONATE DEHYDRATASE"/>
    <property type="match status" value="1"/>
</dbReference>
<keyword evidence="1" id="KW-0456">Lyase</keyword>
<protein>
    <submittedName>
        <fullName evidence="3">L-alanine-DL-glutamate epimerase-like enolase superfamily enzyme</fullName>
    </submittedName>
</protein>
<dbReference type="InterPro" id="IPR029065">
    <property type="entry name" value="Enolase_C-like"/>
</dbReference>
<accession>A0A327WZQ1</accession>
<dbReference type="Gene3D" id="3.20.20.120">
    <property type="entry name" value="Enolase-like C-terminal domain"/>
    <property type="match status" value="1"/>
</dbReference>
<dbReference type="InterPro" id="IPR029017">
    <property type="entry name" value="Enolase-like_N"/>
</dbReference>
<dbReference type="Gene3D" id="3.30.390.10">
    <property type="entry name" value="Enolase-like, N-terminal domain"/>
    <property type="match status" value="1"/>
</dbReference>
<dbReference type="InterPro" id="IPR034593">
    <property type="entry name" value="DgoD-like"/>
</dbReference>
<proteinExistence type="predicted"/>
<dbReference type="InterPro" id="IPR013342">
    <property type="entry name" value="Mandelate_racemase_C"/>
</dbReference>
<dbReference type="SFLD" id="SFLDS00001">
    <property type="entry name" value="Enolase"/>
    <property type="match status" value="1"/>
</dbReference>
<dbReference type="EMBL" id="QLMC01000003">
    <property type="protein sequence ID" value="RAJ97835.1"/>
    <property type="molecule type" value="Genomic_DNA"/>
</dbReference>